<protein>
    <submittedName>
        <fullName evidence="1">Uncharacterized protein</fullName>
    </submittedName>
</protein>
<organism evidence="1 2">
    <name type="scientific">Olea europaea subsp. europaea</name>
    <dbReference type="NCBI Taxonomy" id="158383"/>
    <lineage>
        <taxon>Eukaryota</taxon>
        <taxon>Viridiplantae</taxon>
        <taxon>Streptophyta</taxon>
        <taxon>Embryophyta</taxon>
        <taxon>Tracheophyta</taxon>
        <taxon>Spermatophyta</taxon>
        <taxon>Magnoliopsida</taxon>
        <taxon>eudicotyledons</taxon>
        <taxon>Gunneridae</taxon>
        <taxon>Pentapetalae</taxon>
        <taxon>asterids</taxon>
        <taxon>lamiids</taxon>
        <taxon>Lamiales</taxon>
        <taxon>Oleaceae</taxon>
        <taxon>Oleeae</taxon>
        <taxon>Olea</taxon>
    </lineage>
</organism>
<dbReference type="Proteomes" id="UP000594638">
    <property type="component" value="Unassembled WGS sequence"/>
</dbReference>
<dbReference type="EMBL" id="CACTIH010009440">
    <property type="protein sequence ID" value="CAA3031351.1"/>
    <property type="molecule type" value="Genomic_DNA"/>
</dbReference>
<proteinExistence type="predicted"/>
<dbReference type="AlphaFoldDB" id="A0A8S0VJ07"/>
<keyword evidence="2" id="KW-1185">Reference proteome</keyword>
<evidence type="ECO:0000313" key="2">
    <source>
        <dbReference type="Proteomes" id="UP000594638"/>
    </source>
</evidence>
<dbReference type="Gramene" id="OE9A119236T1">
    <property type="protein sequence ID" value="OE9A119236C1"/>
    <property type="gene ID" value="OE9A119236"/>
</dbReference>
<evidence type="ECO:0000313" key="1">
    <source>
        <dbReference type="EMBL" id="CAA3031351.1"/>
    </source>
</evidence>
<accession>A0A8S0VJ07</accession>
<name>A0A8S0VJ07_OLEEU</name>
<sequence length="83" mass="8532">MPNSKTNTSLIATRARVSNELGVENPIVIPCCRSLDLALALALALYGGGIGEREESSFSIGPGYLGCQKAVAPTVAVVVVADD</sequence>
<comment type="caution">
    <text evidence="1">The sequence shown here is derived from an EMBL/GenBank/DDBJ whole genome shotgun (WGS) entry which is preliminary data.</text>
</comment>
<gene>
    <name evidence="1" type="ORF">OLEA9_A119236</name>
</gene>
<reference evidence="1 2" key="1">
    <citation type="submission" date="2019-12" db="EMBL/GenBank/DDBJ databases">
        <authorList>
            <person name="Alioto T."/>
            <person name="Alioto T."/>
            <person name="Gomez Garrido J."/>
        </authorList>
    </citation>
    <scope>NUCLEOTIDE SEQUENCE [LARGE SCALE GENOMIC DNA]</scope>
</reference>